<dbReference type="AlphaFoldDB" id="A0A9D4L5P1"/>
<evidence type="ECO:0000313" key="2">
    <source>
        <dbReference type="EMBL" id="KAH3852051.1"/>
    </source>
</evidence>
<dbReference type="Proteomes" id="UP000828390">
    <property type="component" value="Unassembled WGS sequence"/>
</dbReference>
<evidence type="ECO:0000313" key="3">
    <source>
        <dbReference type="Proteomes" id="UP000828390"/>
    </source>
</evidence>
<dbReference type="EMBL" id="JAIWYP010000003">
    <property type="protein sequence ID" value="KAH3852051.1"/>
    <property type="molecule type" value="Genomic_DNA"/>
</dbReference>
<proteinExistence type="predicted"/>
<protein>
    <submittedName>
        <fullName evidence="2">Uncharacterized protein</fullName>
    </submittedName>
</protein>
<sequence length="81" mass="9029">MFFLDVQYQALKTTHMPYRTTTTKSWSIEPSLSPRTLPSGTTDASCTRKAPPPMTTTATPSTSQRRNVTNGFTISPSFSRR</sequence>
<organism evidence="2 3">
    <name type="scientific">Dreissena polymorpha</name>
    <name type="common">Zebra mussel</name>
    <name type="synonym">Mytilus polymorpha</name>
    <dbReference type="NCBI Taxonomy" id="45954"/>
    <lineage>
        <taxon>Eukaryota</taxon>
        <taxon>Metazoa</taxon>
        <taxon>Spiralia</taxon>
        <taxon>Lophotrochozoa</taxon>
        <taxon>Mollusca</taxon>
        <taxon>Bivalvia</taxon>
        <taxon>Autobranchia</taxon>
        <taxon>Heteroconchia</taxon>
        <taxon>Euheterodonta</taxon>
        <taxon>Imparidentia</taxon>
        <taxon>Neoheterodontei</taxon>
        <taxon>Myida</taxon>
        <taxon>Dreissenoidea</taxon>
        <taxon>Dreissenidae</taxon>
        <taxon>Dreissena</taxon>
    </lineage>
</organism>
<comment type="caution">
    <text evidence="2">The sequence shown here is derived from an EMBL/GenBank/DDBJ whole genome shotgun (WGS) entry which is preliminary data.</text>
</comment>
<feature type="compositionally biased region" description="Polar residues" evidence="1">
    <location>
        <begin position="22"/>
        <end position="45"/>
    </location>
</feature>
<feature type="region of interest" description="Disordered" evidence="1">
    <location>
        <begin position="22"/>
        <end position="81"/>
    </location>
</feature>
<accession>A0A9D4L5P1</accession>
<name>A0A9D4L5P1_DREPO</name>
<keyword evidence="3" id="KW-1185">Reference proteome</keyword>
<reference evidence="2" key="1">
    <citation type="journal article" date="2019" name="bioRxiv">
        <title>The Genome of the Zebra Mussel, Dreissena polymorpha: A Resource for Invasive Species Research.</title>
        <authorList>
            <person name="McCartney M.A."/>
            <person name="Auch B."/>
            <person name="Kono T."/>
            <person name="Mallez S."/>
            <person name="Zhang Y."/>
            <person name="Obille A."/>
            <person name="Becker A."/>
            <person name="Abrahante J.E."/>
            <person name="Garbe J."/>
            <person name="Badalamenti J.P."/>
            <person name="Herman A."/>
            <person name="Mangelson H."/>
            <person name="Liachko I."/>
            <person name="Sullivan S."/>
            <person name="Sone E.D."/>
            <person name="Koren S."/>
            <person name="Silverstein K.A.T."/>
            <person name="Beckman K.B."/>
            <person name="Gohl D.M."/>
        </authorList>
    </citation>
    <scope>NUCLEOTIDE SEQUENCE</scope>
    <source>
        <strain evidence="2">Duluth1</strain>
        <tissue evidence="2">Whole animal</tissue>
    </source>
</reference>
<feature type="compositionally biased region" description="Polar residues" evidence="1">
    <location>
        <begin position="64"/>
        <end position="81"/>
    </location>
</feature>
<evidence type="ECO:0000256" key="1">
    <source>
        <dbReference type="SAM" id="MobiDB-lite"/>
    </source>
</evidence>
<reference evidence="2" key="2">
    <citation type="submission" date="2020-11" db="EMBL/GenBank/DDBJ databases">
        <authorList>
            <person name="McCartney M.A."/>
            <person name="Auch B."/>
            <person name="Kono T."/>
            <person name="Mallez S."/>
            <person name="Becker A."/>
            <person name="Gohl D.M."/>
            <person name="Silverstein K.A.T."/>
            <person name="Koren S."/>
            <person name="Bechman K.B."/>
            <person name="Herman A."/>
            <person name="Abrahante J.E."/>
            <person name="Garbe J."/>
        </authorList>
    </citation>
    <scope>NUCLEOTIDE SEQUENCE</scope>
    <source>
        <strain evidence="2">Duluth1</strain>
        <tissue evidence="2">Whole animal</tissue>
    </source>
</reference>
<gene>
    <name evidence="2" type="ORF">DPMN_094546</name>
</gene>